<accession>A0A918AXD3</accession>
<reference evidence="2" key="2">
    <citation type="submission" date="2020-09" db="EMBL/GenBank/DDBJ databases">
        <authorList>
            <person name="Sun Q."/>
            <person name="Ohkuma M."/>
        </authorList>
    </citation>
    <scope>NUCLEOTIDE SEQUENCE</scope>
    <source>
        <strain evidence="2">JCM 4335</strain>
    </source>
</reference>
<keyword evidence="3" id="KW-1185">Reference proteome</keyword>
<dbReference type="Proteomes" id="UP000654123">
    <property type="component" value="Unassembled WGS sequence"/>
</dbReference>
<comment type="caution">
    <text evidence="2">The sequence shown here is derived from an EMBL/GenBank/DDBJ whole genome shotgun (WGS) entry which is preliminary data.</text>
</comment>
<gene>
    <name evidence="2" type="ORF">GCM10010249_13090</name>
</gene>
<organism evidence="2 3">
    <name type="scientific">Streptomyces roseolilacinus</name>
    <dbReference type="NCBI Taxonomy" id="66904"/>
    <lineage>
        <taxon>Bacteria</taxon>
        <taxon>Bacillati</taxon>
        <taxon>Actinomycetota</taxon>
        <taxon>Actinomycetes</taxon>
        <taxon>Kitasatosporales</taxon>
        <taxon>Streptomycetaceae</taxon>
        <taxon>Streptomyces</taxon>
    </lineage>
</organism>
<evidence type="ECO:0008006" key="4">
    <source>
        <dbReference type="Google" id="ProtNLM"/>
    </source>
</evidence>
<evidence type="ECO:0000313" key="2">
    <source>
        <dbReference type="EMBL" id="GGP96299.1"/>
    </source>
</evidence>
<sequence length="269" mass="29423">MTDEGEPGLQVNRWGDTSDPAPGRHGPRQDGCSCFDQSRPRPRARVGFHGERQDTSAPGWRRLLELVDEAAADGREEFRPLVGLSPEQRRQIVTLPADIARLTAVRHLVLYGSNLVRVPPEIGAMTSLEEFTPYTSYRLHWFPYEITRCRKLARSTVSTRALFGNRKLRPPFPRLRPSPGSVAGPDPADLDPRRRGATAVRGCSVCDRPIGRGGLHQAWLSLRVATDVLPLLVNACSAACVAALPEGAPHHLPAPHTGGRVEQPAPARG</sequence>
<protein>
    <recommendedName>
        <fullName evidence="4">Leucine-rich repeat domain-containing protein</fullName>
    </recommendedName>
</protein>
<name>A0A918AXD3_9ACTN</name>
<feature type="region of interest" description="Disordered" evidence="1">
    <location>
        <begin position="168"/>
        <end position="195"/>
    </location>
</feature>
<proteinExistence type="predicted"/>
<feature type="region of interest" description="Disordered" evidence="1">
    <location>
        <begin position="249"/>
        <end position="269"/>
    </location>
</feature>
<feature type="region of interest" description="Disordered" evidence="1">
    <location>
        <begin position="1"/>
        <end position="55"/>
    </location>
</feature>
<evidence type="ECO:0000313" key="3">
    <source>
        <dbReference type="Proteomes" id="UP000654123"/>
    </source>
</evidence>
<reference evidence="2" key="1">
    <citation type="journal article" date="2014" name="Int. J. Syst. Evol. Microbiol.">
        <title>Complete genome sequence of Corynebacterium casei LMG S-19264T (=DSM 44701T), isolated from a smear-ripened cheese.</title>
        <authorList>
            <consortium name="US DOE Joint Genome Institute (JGI-PGF)"/>
            <person name="Walter F."/>
            <person name="Albersmeier A."/>
            <person name="Kalinowski J."/>
            <person name="Ruckert C."/>
        </authorList>
    </citation>
    <scope>NUCLEOTIDE SEQUENCE</scope>
    <source>
        <strain evidence="2">JCM 4335</strain>
    </source>
</reference>
<dbReference type="AlphaFoldDB" id="A0A918AXD3"/>
<dbReference type="RefSeq" id="WP_189530710.1">
    <property type="nucleotide sequence ID" value="NZ_BMSV01000002.1"/>
</dbReference>
<dbReference type="EMBL" id="BMSV01000002">
    <property type="protein sequence ID" value="GGP96299.1"/>
    <property type="molecule type" value="Genomic_DNA"/>
</dbReference>
<evidence type="ECO:0000256" key="1">
    <source>
        <dbReference type="SAM" id="MobiDB-lite"/>
    </source>
</evidence>
<dbReference type="Gene3D" id="3.80.10.10">
    <property type="entry name" value="Ribonuclease Inhibitor"/>
    <property type="match status" value="1"/>
</dbReference>
<dbReference type="InterPro" id="IPR032675">
    <property type="entry name" value="LRR_dom_sf"/>
</dbReference>